<reference evidence="2 3" key="1">
    <citation type="submission" date="2018-05" db="EMBL/GenBank/DDBJ databases">
        <title>Kurthia sibirica genome sequence.</title>
        <authorList>
            <person name="Maclea K.S."/>
            <person name="Goen A.E."/>
        </authorList>
    </citation>
    <scope>NUCLEOTIDE SEQUENCE [LARGE SCALE GENOMIC DNA]</scope>
    <source>
        <strain evidence="2 3">ATCC 49154</strain>
    </source>
</reference>
<dbReference type="InterPro" id="IPR005646">
    <property type="entry name" value="FapA"/>
</dbReference>
<dbReference type="AlphaFoldDB" id="A0A2U3ALT0"/>
<sequence length="526" mass="58791">MGRMEIFKNEHFELISEDNKIYLKSFTEDNSMKNFEIILKNYPRVRISSFLELKKVFDHPNSDFVEVGILLPEIDIQISKDYMTANVLFNEDPKNIVTSEDELNEKINLVATKMGIKYGLKRILWTELEKQRQIVIAEGLAAEHGRDAEVTYIENQVKKPKIGEDGRADFSDMSFIFEVEKDAWLGERIPATDGKIGKNVLGKEIPAKAGKNLILKYNKESVYENEENGKTIIRAKTSGVLDDQNGMVSILKHLSVTTDIGVETGDLEFDGSITVSGTVLPGYSIKATGDVSIEAKDGVSGAKNIESINGDVFIRGGVFGHAKTTIKAGRNIYLKHANEANLYADEEICIDAYAIGSTMYARKVKLDEHKGKIIGGYVEAKVSIQTGMSGNQHERRTELVIDALDKREKMGEVRHKASKIQEIEVEIKDLTSKIAQLAPIVSKMTPKQYEFFEDTQYQLEVKKSAVIQFNIEIQTMLKQIGEAGNEFINITREAHPGTIIKIGKLSSMIKDKTKGIFKIVGGDLNV</sequence>
<evidence type="ECO:0000259" key="1">
    <source>
        <dbReference type="Pfam" id="PF20250"/>
    </source>
</evidence>
<proteinExistence type="predicted"/>
<name>A0A2U3ALT0_9BACL</name>
<dbReference type="PANTHER" id="PTHR38032:SF1">
    <property type="entry name" value="RNA-BINDING PROTEIN KHPB N-TERMINAL DOMAIN-CONTAINING PROTEIN"/>
    <property type="match status" value="1"/>
</dbReference>
<dbReference type="InterPro" id="IPR046865">
    <property type="entry name" value="FapA_b_solenoid"/>
</dbReference>
<dbReference type="Pfam" id="PF20250">
    <property type="entry name" value="FapA_N"/>
    <property type="match status" value="1"/>
</dbReference>
<dbReference type="InterPro" id="IPR046866">
    <property type="entry name" value="FapA_N"/>
</dbReference>
<comment type="caution">
    <text evidence="2">The sequence shown here is derived from an EMBL/GenBank/DDBJ whole genome shotgun (WGS) entry which is preliminary data.</text>
</comment>
<dbReference type="PANTHER" id="PTHR38032">
    <property type="entry name" value="POLYMERASE-RELATED"/>
    <property type="match status" value="1"/>
</dbReference>
<dbReference type="OrthoDB" id="1279at2"/>
<accession>A0A2U3ALT0</accession>
<dbReference type="Proteomes" id="UP000245938">
    <property type="component" value="Unassembled WGS sequence"/>
</dbReference>
<keyword evidence="3" id="KW-1185">Reference proteome</keyword>
<organism evidence="2 3">
    <name type="scientific">Kurthia sibirica</name>
    <dbReference type="NCBI Taxonomy" id="202750"/>
    <lineage>
        <taxon>Bacteria</taxon>
        <taxon>Bacillati</taxon>
        <taxon>Bacillota</taxon>
        <taxon>Bacilli</taxon>
        <taxon>Bacillales</taxon>
        <taxon>Caryophanaceae</taxon>
        <taxon>Kurthia</taxon>
    </lineage>
</organism>
<gene>
    <name evidence="2" type="ORF">DEX24_07780</name>
</gene>
<feature type="domain" description="Flagellar Assembly Protein A N-terminal region" evidence="1">
    <location>
        <begin position="74"/>
        <end position="243"/>
    </location>
</feature>
<evidence type="ECO:0000313" key="2">
    <source>
        <dbReference type="EMBL" id="PWI25498.1"/>
    </source>
</evidence>
<protein>
    <submittedName>
        <fullName evidence="2">DUF342 domain-containing protein</fullName>
    </submittedName>
</protein>
<dbReference type="EMBL" id="QFVR01000008">
    <property type="protein sequence ID" value="PWI25498.1"/>
    <property type="molecule type" value="Genomic_DNA"/>
</dbReference>
<dbReference type="Pfam" id="PF03961">
    <property type="entry name" value="FapA"/>
    <property type="match status" value="1"/>
</dbReference>
<evidence type="ECO:0000313" key="3">
    <source>
        <dbReference type="Proteomes" id="UP000245938"/>
    </source>
</evidence>